<evidence type="ECO:0000313" key="2">
    <source>
        <dbReference type="Proteomes" id="UP000534186"/>
    </source>
</evidence>
<reference evidence="1 2" key="1">
    <citation type="submission" date="2020-07" db="EMBL/GenBank/DDBJ databases">
        <title>Genomic Encyclopedia of Type Strains, Phase IV (KMG-V): Genome sequencing to study the core and pangenomes of soil and plant-associated prokaryotes.</title>
        <authorList>
            <person name="Whitman W."/>
        </authorList>
    </citation>
    <scope>NUCLEOTIDE SEQUENCE [LARGE SCALE GENOMIC DNA]</scope>
    <source>
        <strain evidence="1 2">M8UP30</strain>
    </source>
</reference>
<gene>
    <name evidence="1" type="ORF">HDF12_002464</name>
</gene>
<dbReference type="Proteomes" id="UP000534186">
    <property type="component" value="Unassembled WGS sequence"/>
</dbReference>
<dbReference type="EMBL" id="JACCCV010000001">
    <property type="protein sequence ID" value="NYF52099.1"/>
    <property type="molecule type" value="Genomic_DNA"/>
</dbReference>
<comment type="caution">
    <text evidence="1">The sequence shown here is derived from an EMBL/GenBank/DDBJ whole genome shotgun (WGS) entry which is preliminary data.</text>
</comment>
<name>A0A7Y9NMI2_9BACT</name>
<evidence type="ECO:0000313" key="1">
    <source>
        <dbReference type="EMBL" id="NYF52099.1"/>
    </source>
</evidence>
<dbReference type="AlphaFoldDB" id="A0A7Y9NMI2"/>
<protein>
    <submittedName>
        <fullName evidence="1">Uncharacterized protein</fullName>
    </submittedName>
</protein>
<accession>A0A7Y9NMI2</accession>
<proteinExistence type="predicted"/>
<sequence length="248" mass="25617">MPQPLPTGVSTLTAPHFYITGRQPLRPGAILLATVAAVATLSSVLYALGHTEHEHFISGSSSAARSAATTSGAASAADEKDDPSQIDTIVLGDPADAPVPARRGDHVSNVHPTILVHLPRFGDQVGLIPDTPAGRLLYGWLAAFNQASYPALGNALPNVALVSATTAQIELRQRTGGFNLLSAKEVQPGVLVFRLRDQTPSAIEALGTLQVSPNSGPAAIASFSLRAVPSLRQDATAGTATLSEASPR</sequence>
<organism evidence="1 2">
    <name type="scientific">Tunturiibacter lichenicola</name>
    <dbReference type="NCBI Taxonomy" id="2051959"/>
    <lineage>
        <taxon>Bacteria</taxon>
        <taxon>Pseudomonadati</taxon>
        <taxon>Acidobacteriota</taxon>
        <taxon>Terriglobia</taxon>
        <taxon>Terriglobales</taxon>
        <taxon>Acidobacteriaceae</taxon>
        <taxon>Tunturiibacter</taxon>
    </lineage>
</organism>